<dbReference type="InterPro" id="IPR014395">
    <property type="entry name" value="Pen/GL7ACA/AHL_acylase"/>
</dbReference>
<sequence>MNEEALAVSGLAAPVSIAVDHWGIPHIRAENLQDLFFAQGFNAARDRLWQIDLWRKRGLGLLAADFGPGYLEQDRAARLFLYRGDMATEWACYSPDAQDICTSFVAGINAYIDLVAQEPSRLPLEFMEFGTQPMKWQAEDVVRIRSHALMRNALSEVTRANVMAAAGAEADLLRQNLNPPKTPDIPEGLDLSSIPMAVLDTFKLALLPVNFGRDRLDATIGEAESWRKVTPLGDVIRESNGQGSNNWVIAGSKTETGRPILANDPHRAHAVPSLRYIVHLSCPEFDGIGAGEPVVPGFMAGHNGRIGFGLTLFFGPDEEDVYVYETHPDDPDLYRYGDGWERMVLITENALVKGAHDQTLRMKFTRHGPVIHEDHAVRRAYAVRSIWFEPGSAAYFVSISAMRRRNHAEFAEDMKRWAVPAVNQVYADIEGNIAWLVAGYSPIRANWDGLLPVPGDGRYEWQGFYRAGDLPHALNPETGFVATANEQNVPADWHLPAEDIGREWIESSRAGRIAEVFAETELHSVDTSCALQTDLVSLPARRLGRLLAGLASDDRAIGAALDLLRGWDGMLAADSAAAALSEIWWSKHLRPAVMAVKVPDPAIRALMGVGDVDAILRRLEGPQGFFAVPAMARRDALLLETLGAAWAECVARLGEDSQVWTWGALHHGYFEHALAGIRGTTAFDVGPLPMGGSESSPMNAMYRYSDFRVTLGASYRMVLDVGDWDNSRCINAPGQSGDVRSSHYGDLAAAWSQGSFVPLLYSRDAVDAATEFRIRLVPSP</sequence>
<protein>
    <submittedName>
        <fullName evidence="6">Penicillin acylase family protein</fullName>
    </submittedName>
</protein>
<dbReference type="PIRSF" id="PIRSF001227">
    <property type="entry name" value="Pen_acylase"/>
    <property type="match status" value="1"/>
</dbReference>
<dbReference type="GO" id="GO:0017000">
    <property type="term" value="P:antibiotic biosynthetic process"/>
    <property type="evidence" value="ECO:0007669"/>
    <property type="project" value="InterPro"/>
</dbReference>
<dbReference type="Gene3D" id="2.30.120.10">
    <property type="match status" value="1"/>
</dbReference>
<dbReference type="InterPro" id="IPR043147">
    <property type="entry name" value="Penicillin_amidase_A-knob"/>
</dbReference>
<evidence type="ECO:0000313" key="7">
    <source>
        <dbReference type="Proteomes" id="UP000708298"/>
    </source>
</evidence>
<dbReference type="PANTHER" id="PTHR34218:SF4">
    <property type="entry name" value="ACYL-HOMOSERINE LACTONE ACYLASE QUIP"/>
    <property type="match status" value="1"/>
</dbReference>
<reference evidence="6" key="1">
    <citation type="journal article" date="2021" name="Microorganisms">
        <title>Acidisoma silvae sp. nov. and Acidisomacellulosilytica sp. nov., Two Acidophilic Bacteria Isolated from Decaying Wood, Hydrolyzing Cellulose and Producing Poly-3-hydroxybutyrate.</title>
        <authorList>
            <person name="Mieszkin S."/>
            <person name="Pouder E."/>
            <person name="Uroz S."/>
            <person name="Simon-Colin C."/>
            <person name="Alain K."/>
        </authorList>
    </citation>
    <scope>NUCLEOTIDE SEQUENCE</scope>
    <source>
        <strain evidence="6">HW T2.11</strain>
    </source>
</reference>
<evidence type="ECO:0000256" key="3">
    <source>
        <dbReference type="ARBA" id="ARBA00023145"/>
    </source>
</evidence>
<feature type="binding site" evidence="5">
    <location>
        <position position="317"/>
    </location>
    <ligand>
        <name>Ca(2+)</name>
        <dbReference type="ChEBI" id="CHEBI:29108"/>
    </ligand>
</feature>
<accession>A0A963YU26</accession>
<dbReference type="Proteomes" id="UP000708298">
    <property type="component" value="Unassembled WGS sequence"/>
</dbReference>
<dbReference type="AlphaFoldDB" id="A0A963YU26"/>
<organism evidence="6 7">
    <name type="scientific">Acidisoma silvae</name>
    <dbReference type="NCBI Taxonomy" id="2802396"/>
    <lineage>
        <taxon>Bacteria</taxon>
        <taxon>Pseudomonadati</taxon>
        <taxon>Pseudomonadota</taxon>
        <taxon>Alphaproteobacteria</taxon>
        <taxon>Acetobacterales</taxon>
        <taxon>Acidocellaceae</taxon>
        <taxon>Acidisoma</taxon>
    </lineage>
</organism>
<dbReference type="Gene3D" id="1.10.1400.10">
    <property type="match status" value="1"/>
</dbReference>
<dbReference type="Gene3D" id="1.10.439.10">
    <property type="entry name" value="Penicillin Amidohydrolase, domain 1"/>
    <property type="match status" value="1"/>
</dbReference>
<keyword evidence="7" id="KW-1185">Reference proteome</keyword>
<dbReference type="InterPro" id="IPR023343">
    <property type="entry name" value="Penicillin_amidase_dom1"/>
</dbReference>
<evidence type="ECO:0000256" key="2">
    <source>
        <dbReference type="ARBA" id="ARBA00022801"/>
    </source>
</evidence>
<feature type="binding site" evidence="5">
    <location>
        <position position="320"/>
    </location>
    <ligand>
        <name>Ca(2+)</name>
        <dbReference type="ChEBI" id="CHEBI:29108"/>
    </ligand>
</feature>
<gene>
    <name evidence="6" type="ORF">ASILVAE211_17815</name>
</gene>
<keyword evidence="5" id="KW-0106">Calcium</keyword>
<dbReference type="InterPro" id="IPR029055">
    <property type="entry name" value="Ntn_hydrolases_N"/>
</dbReference>
<keyword evidence="2" id="KW-0378">Hydrolase</keyword>
<dbReference type="GO" id="GO:0016811">
    <property type="term" value="F:hydrolase activity, acting on carbon-nitrogen (but not peptide) bonds, in linear amides"/>
    <property type="evidence" value="ECO:0007669"/>
    <property type="project" value="InterPro"/>
</dbReference>
<dbReference type="EMBL" id="JAESVB010000010">
    <property type="protein sequence ID" value="MCB8877056.1"/>
    <property type="molecule type" value="Genomic_DNA"/>
</dbReference>
<name>A0A963YU26_9PROT</name>
<dbReference type="InterPro" id="IPR043146">
    <property type="entry name" value="Penicillin_amidase_N_B-knob"/>
</dbReference>
<evidence type="ECO:0000256" key="4">
    <source>
        <dbReference type="PIRSR" id="PIRSR001227-1"/>
    </source>
</evidence>
<feature type="active site" description="Nucleophile" evidence="4">
    <location>
        <position position="244"/>
    </location>
</feature>
<dbReference type="Gene3D" id="3.60.20.10">
    <property type="entry name" value="Glutamine Phosphoribosylpyrophosphate, subunit 1, domain 1"/>
    <property type="match status" value="1"/>
</dbReference>
<comment type="similarity">
    <text evidence="1">Belongs to the peptidase S45 family.</text>
</comment>
<evidence type="ECO:0000313" key="6">
    <source>
        <dbReference type="EMBL" id="MCB8877056.1"/>
    </source>
</evidence>
<dbReference type="GO" id="GO:0046872">
    <property type="term" value="F:metal ion binding"/>
    <property type="evidence" value="ECO:0007669"/>
    <property type="project" value="UniProtKB-KW"/>
</dbReference>
<comment type="cofactor">
    <cofactor evidence="5">
        <name>Ca(2+)</name>
        <dbReference type="ChEBI" id="CHEBI:29108"/>
    </cofactor>
    <text evidence="5">Binds 1 Ca(2+) ion per dimer.</text>
</comment>
<feature type="binding site" evidence="5">
    <location>
        <position position="499"/>
    </location>
    <ligand>
        <name>Ca(2+)</name>
        <dbReference type="ChEBI" id="CHEBI:29108"/>
    </ligand>
</feature>
<reference evidence="6" key="2">
    <citation type="submission" date="2021-01" db="EMBL/GenBank/DDBJ databases">
        <authorList>
            <person name="Mieszkin S."/>
            <person name="Pouder E."/>
            <person name="Alain K."/>
        </authorList>
    </citation>
    <scope>NUCLEOTIDE SEQUENCE</scope>
    <source>
        <strain evidence="6">HW T2.11</strain>
    </source>
</reference>
<dbReference type="PANTHER" id="PTHR34218">
    <property type="entry name" value="PEPTIDASE S45 PENICILLIN AMIDASE"/>
    <property type="match status" value="1"/>
</dbReference>
<evidence type="ECO:0000256" key="5">
    <source>
        <dbReference type="PIRSR" id="PIRSR001227-2"/>
    </source>
</evidence>
<feature type="binding site" evidence="5">
    <location>
        <position position="156"/>
    </location>
    <ligand>
        <name>Ca(2+)</name>
        <dbReference type="ChEBI" id="CHEBI:29108"/>
    </ligand>
</feature>
<keyword evidence="5" id="KW-0479">Metal-binding</keyword>
<dbReference type="InterPro" id="IPR002692">
    <property type="entry name" value="S45"/>
</dbReference>
<keyword evidence="3" id="KW-0865">Zymogen</keyword>
<evidence type="ECO:0000256" key="1">
    <source>
        <dbReference type="ARBA" id="ARBA00006586"/>
    </source>
</evidence>
<dbReference type="Pfam" id="PF01804">
    <property type="entry name" value="Penicil_amidase"/>
    <property type="match status" value="1"/>
</dbReference>
<dbReference type="RefSeq" id="WP_227322713.1">
    <property type="nucleotide sequence ID" value="NZ_JAESVB010000010.1"/>
</dbReference>
<proteinExistence type="inferred from homology"/>
<dbReference type="SUPFAM" id="SSF56235">
    <property type="entry name" value="N-terminal nucleophile aminohydrolases (Ntn hydrolases)"/>
    <property type="match status" value="1"/>
</dbReference>
<comment type="caution">
    <text evidence="6">The sequence shown here is derived from an EMBL/GenBank/DDBJ whole genome shotgun (WGS) entry which is preliminary data.</text>
</comment>
<dbReference type="CDD" id="cd03747">
    <property type="entry name" value="Ntn_PGA_like"/>
    <property type="match status" value="1"/>
</dbReference>